<evidence type="ECO:0000313" key="2">
    <source>
        <dbReference type="EMBL" id="KAA8633025.1"/>
    </source>
</evidence>
<feature type="domain" description="Heterokaryon incompatibility" evidence="1">
    <location>
        <begin position="206"/>
        <end position="365"/>
    </location>
</feature>
<dbReference type="PANTHER" id="PTHR33112">
    <property type="entry name" value="DOMAIN PROTEIN, PUTATIVE-RELATED"/>
    <property type="match status" value="1"/>
</dbReference>
<evidence type="ECO:0000313" key="3">
    <source>
        <dbReference type="Proteomes" id="UP000433876"/>
    </source>
</evidence>
<dbReference type="Proteomes" id="UP000433876">
    <property type="component" value="Unassembled WGS sequence"/>
</dbReference>
<dbReference type="AlphaFoldDB" id="A0A8S8ZXQ9"/>
<dbReference type="PANTHER" id="PTHR33112:SF11">
    <property type="entry name" value="HETEROKARYON INCOMPATIBILITY DOMAIN-CONTAINING PROTEIN"/>
    <property type="match status" value="1"/>
</dbReference>
<dbReference type="EMBL" id="NMPR01000044">
    <property type="protein sequence ID" value="KAA8633025.1"/>
    <property type="molecule type" value="Genomic_DNA"/>
</dbReference>
<protein>
    <recommendedName>
        <fullName evidence="1">Heterokaryon incompatibility domain-containing protein</fullName>
    </recommendedName>
</protein>
<proteinExistence type="predicted"/>
<dbReference type="InterPro" id="IPR010730">
    <property type="entry name" value="HET"/>
</dbReference>
<name>A0A8S8ZXQ9_SORMA</name>
<evidence type="ECO:0000259" key="1">
    <source>
        <dbReference type="Pfam" id="PF06985"/>
    </source>
</evidence>
<sequence length="717" mass="83019">MICPTCIETFQQAIDKFKPDGLVRQTPHHRTVQGFSASVKQDCYLCTLLWNTLEVVPDWWPTFKSSWDKYQPSPDDDDWDLVVTSLGLRGLGWKGQPQSKSYDISIACHMPTQSRATYTVRFYMEPIDGHDDDLLSTLEPSTASPLSLLLAGLWLKNCAGSHERCNSRQEDDGWHPTRLLSIGQNERLETTMRLINTTHEKPTEPYGTVTHRWGFTVEDKERVILTQATYPMLAKGILLSSMPRLFQDIITFAYQLGLRYMWIDAFCIFQDNNNNDWQRESSLMQKVYTNSYCNISAADAISWSESLVNPRNTGLIASPVIELKRSREDGTPVPAPQQYLVFDPTFWKREVTEALVNTRGWVLQERVLSPRILHFGKRQLMWECCEHSAAETFPDGLHPRIIEAGRTMYKDNDLFFDTKFSYAEQKGDELNLYHLWARLVESYTACELTFQSDKLVACSGLAKIIQARIDDEYVAGMWRKYLEHELLWQPCLPHPSQPRSALLPTDKKKSHLPSWTWASIDRPCTRDPVRYYDNLLFKVEHVGLTYATDDPTGDILPGARLHLRGILMPTKLLQTTHEQPETYWRIVIEGIQLEGVTRYVERFIRAREPFKDGFPVSLNRYQETFEEENENQRIFAMPAWKNTYGIGTQRSLMAILLFRLLDAEKGVYERLGIFKQYDKNCDLVLAMRADVNGEKKEERERVPCVEFREGMHSFVVV</sequence>
<reference evidence="2 3" key="1">
    <citation type="submission" date="2017-07" db="EMBL/GenBank/DDBJ databases">
        <title>Genome sequence of the Sordaria macrospora wild type strain R19027.</title>
        <authorList>
            <person name="Nowrousian M."/>
            <person name="Teichert I."/>
            <person name="Kueck U."/>
        </authorList>
    </citation>
    <scope>NUCLEOTIDE SEQUENCE [LARGE SCALE GENOMIC DNA]</scope>
    <source>
        <strain evidence="2 3">R19027</strain>
        <tissue evidence="2">Mycelium</tissue>
    </source>
</reference>
<gene>
    <name evidence="2" type="ORF">SMACR_03484</name>
</gene>
<organism evidence="2 3">
    <name type="scientific">Sordaria macrospora</name>
    <dbReference type="NCBI Taxonomy" id="5147"/>
    <lineage>
        <taxon>Eukaryota</taxon>
        <taxon>Fungi</taxon>
        <taxon>Dikarya</taxon>
        <taxon>Ascomycota</taxon>
        <taxon>Pezizomycotina</taxon>
        <taxon>Sordariomycetes</taxon>
        <taxon>Sordariomycetidae</taxon>
        <taxon>Sordariales</taxon>
        <taxon>Sordariaceae</taxon>
        <taxon>Sordaria</taxon>
    </lineage>
</organism>
<comment type="caution">
    <text evidence="2">The sequence shown here is derived from an EMBL/GenBank/DDBJ whole genome shotgun (WGS) entry which is preliminary data.</text>
</comment>
<accession>A0A8S8ZXQ9</accession>
<dbReference type="Pfam" id="PF06985">
    <property type="entry name" value="HET"/>
    <property type="match status" value="1"/>
</dbReference>
<dbReference type="VEuPathDB" id="FungiDB:SMAC_03484"/>